<dbReference type="Pfam" id="PF14520">
    <property type="entry name" value="HHH_5"/>
    <property type="match status" value="1"/>
</dbReference>
<evidence type="ECO:0000256" key="6">
    <source>
        <dbReference type="HAMAP-Rule" id="MF_00031"/>
    </source>
</evidence>
<dbReference type="Pfam" id="PF01330">
    <property type="entry name" value="RuvA_N"/>
    <property type="match status" value="1"/>
</dbReference>
<comment type="subunit">
    <text evidence="6">Homotetramer. Forms an RuvA(8)-RuvB(12)-Holliday junction (HJ) complex. HJ DNA is sandwiched between 2 RuvA tetramers; dsDNA enters through RuvA and exits via RuvB. An RuvB hexamer assembles on each DNA strand where it exits the tetramer. Each RuvB hexamer is contacted by two RuvA subunits (via domain III) on 2 adjacent RuvB subunits; this complex drives branch migration. In the full resolvosome a probable DNA-RuvA(4)-RuvB(12)-RuvC(2) complex forms which resolves the HJ.</text>
</comment>
<dbReference type="GO" id="GO:0009379">
    <property type="term" value="C:Holliday junction helicase complex"/>
    <property type="evidence" value="ECO:0007669"/>
    <property type="project" value="InterPro"/>
</dbReference>
<dbReference type="GO" id="GO:0006310">
    <property type="term" value="P:DNA recombination"/>
    <property type="evidence" value="ECO:0007669"/>
    <property type="project" value="UniProtKB-UniRule"/>
</dbReference>
<reference evidence="9" key="1">
    <citation type="submission" date="2017-02" db="EMBL/GenBank/DDBJ databases">
        <authorList>
            <person name="Varghese N."/>
            <person name="Submissions S."/>
        </authorList>
    </citation>
    <scope>NUCLEOTIDE SEQUENCE [LARGE SCALE GENOMIC DNA]</scope>
    <source>
        <strain evidence="9">DSM 3072</strain>
    </source>
</reference>
<dbReference type="Gene3D" id="2.40.50.140">
    <property type="entry name" value="Nucleic acid-binding proteins"/>
    <property type="match status" value="1"/>
</dbReference>
<evidence type="ECO:0000256" key="4">
    <source>
        <dbReference type="ARBA" id="ARBA00023172"/>
    </source>
</evidence>
<keyword evidence="1 6" id="KW-0963">Cytoplasm</keyword>
<dbReference type="SUPFAM" id="SSF47781">
    <property type="entry name" value="RuvA domain 2-like"/>
    <property type="match status" value="1"/>
</dbReference>
<dbReference type="InterPro" id="IPR011114">
    <property type="entry name" value="RuvA_C"/>
</dbReference>
<feature type="region of interest" description="Domain III" evidence="6">
    <location>
        <begin position="151"/>
        <end position="205"/>
    </location>
</feature>
<comment type="domain">
    <text evidence="6">Has three domains with a flexible linker between the domains II and III and assumes an 'L' shape. Domain III is highly mobile and contacts RuvB.</text>
</comment>
<evidence type="ECO:0000256" key="1">
    <source>
        <dbReference type="ARBA" id="ARBA00022490"/>
    </source>
</evidence>
<dbReference type="InterPro" id="IPR000085">
    <property type="entry name" value="RuvA"/>
</dbReference>
<dbReference type="EMBL" id="FUXX01000027">
    <property type="protein sequence ID" value="SKA64895.1"/>
    <property type="molecule type" value="Genomic_DNA"/>
</dbReference>
<dbReference type="AlphaFoldDB" id="A0A1T4VJ10"/>
<dbReference type="CDD" id="cd14332">
    <property type="entry name" value="UBA_RuvA_C"/>
    <property type="match status" value="1"/>
</dbReference>
<accession>A0A1T4VJ10</accession>
<comment type="function">
    <text evidence="6">The RuvA-RuvB-RuvC complex processes Holliday junction (HJ) DNA during genetic recombination and DNA repair, while the RuvA-RuvB complex plays an important role in the rescue of blocked DNA replication forks via replication fork reversal (RFR). RuvA specifically binds to HJ cruciform DNA, conferring on it an open structure. The RuvB hexamer acts as an ATP-dependent pump, pulling dsDNA into and through the RuvAB complex. HJ branch migration allows RuvC to scan DNA until it finds its consensus sequence, where it cleaves and resolves the cruciform DNA.</text>
</comment>
<keyword evidence="9" id="KW-1185">Reference proteome</keyword>
<keyword evidence="8" id="KW-0547">Nucleotide-binding</keyword>
<comment type="subcellular location">
    <subcellularLocation>
        <location evidence="6">Cytoplasm</location>
    </subcellularLocation>
</comment>
<dbReference type="NCBIfam" id="TIGR00084">
    <property type="entry name" value="ruvA"/>
    <property type="match status" value="1"/>
</dbReference>
<dbReference type="Pfam" id="PF07499">
    <property type="entry name" value="RuvA_C"/>
    <property type="match status" value="1"/>
</dbReference>
<dbReference type="GO" id="GO:0006281">
    <property type="term" value="P:DNA repair"/>
    <property type="evidence" value="ECO:0007669"/>
    <property type="project" value="UniProtKB-UniRule"/>
</dbReference>
<keyword evidence="3 6" id="KW-0238">DNA-binding</keyword>
<protein>
    <recommendedName>
        <fullName evidence="6">Holliday junction branch migration complex subunit RuvA</fullName>
    </recommendedName>
</protein>
<dbReference type="GO" id="GO:0005737">
    <property type="term" value="C:cytoplasm"/>
    <property type="evidence" value="ECO:0007669"/>
    <property type="project" value="UniProtKB-SubCell"/>
</dbReference>
<dbReference type="InterPro" id="IPR003583">
    <property type="entry name" value="Hlx-hairpin-Hlx_DNA-bd_motif"/>
</dbReference>
<dbReference type="InterPro" id="IPR012340">
    <property type="entry name" value="NA-bd_OB-fold"/>
</dbReference>
<dbReference type="SUPFAM" id="SSF46929">
    <property type="entry name" value="DNA helicase RuvA subunit, C-terminal domain"/>
    <property type="match status" value="1"/>
</dbReference>
<dbReference type="Gene3D" id="1.10.8.10">
    <property type="entry name" value="DNA helicase RuvA subunit, C-terminal domain"/>
    <property type="match status" value="1"/>
</dbReference>
<dbReference type="Gene3D" id="1.10.150.20">
    <property type="entry name" value="5' to 3' exonuclease, C-terminal subdomain"/>
    <property type="match status" value="1"/>
</dbReference>
<dbReference type="STRING" id="83771.SAMN02910357_00307"/>
<dbReference type="Proteomes" id="UP000242432">
    <property type="component" value="Unassembled WGS sequence"/>
</dbReference>
<keyword evidence="5 6" id="KW-0234">DNA repair</keyword>
<dbReference type="GO" id="GO:0005524">
    <property type="term" value="F:ATP binding"/>
    <property type="evidence" value="ECO:0007669"/>
    <property type="project" value="InterPro"/>
</dbReference>
<keyword evidence="8" id="KW-0347">Helicase</keyword>
<dbReference type="GO" id="GO:0048476">
    <property type="term" value="C:Holliday junction resolvase complex"/>
    <property type="evidence" value="ECO:0007669"/>
    <property type="project" value="UniProtKB-UniRule"/>
</dbReference>
<dbReference type="RefSeq" id="WP_078929005.1">
    <property type="nucleotide sequence ID" value="NZ_FUXX01000027.1"/>
</dbReference>
<organism evidence="8 9">
    <name type="scientific">Succinivibrio dextrinosolvens DSM 3072</name>
    <dbReference type="NCBI Taxonomy" id="1123324"/>
    <lineage>
        <taxon>Bacteria</taxon>
        <taxon>Pseudomonadati</taxon>
        <taxon>Pseudomonadota</taxon>
        <taxon>Gammaproteobacteria</taxon>
        <taxon>Aeromonadales</taxon>
        <taxon>Succinivibrionaceae</taxon>
        <taxon>Succinivibrio</taxon>
    </lineage>
</organism>
<feature type="domain" description="Helix-hairpin-helix DNA-binding motif class 1" evidence="7">
    <location>
        <begin position="107"/>
        <end position="126"/>
    </location>
</feature>
<evidence type="ECO:0000313" key="8">
    <source>
        <dbReference type="EMBL" id="SKA64895.1"/>
    </source>
</evidence>
<dbReference type="GO" id="GO:0000400">
    <property type="term" value="F:four-way junction DNA binding"/>
    <property type="evidence" value="ECO:0007669"/>
    <property type="project" value="UniProtKB-UniRule"/>
</dbReference>
<dbReference type="InterPro" id="IPR013849">
    <property type="entry name" value="DNA_helicase_Holl-junc_RuvA_I"/>
</dbReference>
<comment type="caution">
    <text evidence="6">Lacks conserved residue(s) required for the propagation of feature annotation.</text>
</comment>
<dbReference type="InterPro" id="IPR010994">
    <property type="entry name" value="RuvA_2-like"/>
</dbReference>
<dbReference type="SMART" id="SM00278">
    <property type="entry name" value="HhH1"/>
    <property type="match status" value="2"/>
</dbReference>
<keyword evidence="8" id="KW-0378">Hydrolase</keyword>
<evidence type="ECO:0000313" key="9">
    <source>
        <dbReference type="Proteomes" id="UP000242432"/>
    </source>
</evidence>
<evidence type="ECO:0000259" key="7">
    <source>
        <dbReference type="SMART" id="SM00278"/>
    </source>
</evidence>
<proteinExistence type="inferred from homology"/>
<feature type="domain" description="Helix-hairpin-helix DNA-binding motif class 1" evidence="7">
    <location>
        <begin position="72"/>
        <end position="91"/>
    </location>
</feature>
<gene>
    <name evidence="6" type="primary">ruvA</name>
    <name evidence="8" type="ORF">SAMN02745213_01590</name>
</gene>
<evidence type="ECO:0000256" key="2">
    <source>
        <dbReference type="ARBA" id="ARBA00022763"/>
    </source>
</evidence>
<keyword evidence="2 6" id="KW-0227">DNA damage</keyword>
<name>A0A1T4VJ10_9GAMM</name>
<evidence type="ECO:0000256" key="5">
    <source>
        <dbReference type="ARBA" id="ARBA00023204"/>
    </source>
</evidence>
<dbReference type="InterPro" id="IPR036267">
    <property type="entry name" value="RuvA_C_sf"/>
</dbReference>
<keyword evidence="8" id="KW-0067">ATP-binding</keyword>
<comment type="similarity">
    <text evidence="6">Belongs to the RuvA family.</text>
</comment>
<dbReference type="SUPFAM" id="SSF50249">
    <property type="entry name" value="Nucleic acid-binding proteins"/>
    <property type="match status" value="1"/>
</dbReference>
<dbReference type="HAMAP" id="MF_00031">
    <property type="entry name" value="DNA_HJ_migration_RuvA"/>
    <property type="match status" value="1"/>
</dbReference>
<feature type="region of interest" description="Domain II" evidence="6">
    <location>
        <begin position="64"/>
        <end position="141"/>
    </location>
</feature>
<keyword evidence="4 6" id="KW-0233">DNA recombination</keyword>
<dbReference type="GO" id="GO:0009378">
    <property type="term" value="F:four-way junction helicase activity"/>
    <property type="evidence" value="ECO:0007669"/>
    <property type="project" value="InterPro"/>
</dbReference>
<sequence length="205" mass="22071">MIGSLSGKVLRIDGVTALIDVNGVGYEVDMPVSSLGSLKIGESCFVYTQHIVREDAQILYGFLSVVERSLFRILIKVNGVGPKMALAVLSTFKVDEFIQIVISEQSKSLEQIPGVGKKTAERMVVELKDNLKKFAQSGSDICVDLSSVSASQSDSFNDAIAAMTALGYRESDAIKYVKMVVSKDRSLSTQQIIVAALALISKGKS</sequence>
<evidence type="ECO:0000256" key="3">
    <source>
        <dbReference type="ARBA" id="ARBA00023125"/>
    </source>
</evidence>